<sequence>MLGLKADVAEYKENHLKLRVSECQEPSHEATVLGLGEAVLLGIAHVLATFYCGWSVCNDGVTERASRTKKMISLIIGLTMLVMGVESKNKSKASCGVTYDHVLRHGGILCMIHAFCAVGYCATATSLINLDD</sequence>
<evidence type="ECO:0000313" key="8">
    <source>
        <dbReference type="EMBL" id="KAG6404925.1"/>
    </source>
</evidence>
<evidence type="ECO:0000313" key="9">
    <source>
        <dbReference type="Proteomes" id="UP000298416"/>
    </source>
</evidence>
<evidence type="ECO:0000256" key="4">
    <source>
        <dbReference type="ARBA" id="ARBA00022989"/>
    </source>
</evidence>
<keyword evidence="2 7" id="KW-0812">Transmembrane</keyword>
<gene>
    <name evidence="8" type="ORF">SASPL_132502</name>
</gene>
<organism evidence="8">
    <name type="scientific">Salvia splendens</name>
    <name type="common">Scarlet sage</name>
    <dbReference type="NCBI Taxonomy" id="180675"/>
    <lineage>
        <taxon>Eukaryota</taxon>
        <taxon>Viridiplantae</taxon>
        <taxon>Streptophyta</taxon>
        <taxon>Embryophyta</taxon>
        <taxon>Tracheophyta</taxon>
        <taxon>Spermatophyta</taxon>
        <taxon>Magnoliopsida</taxon>
        <taxon>eudicotyledons</taxon>
        <taxon>Gunneridae</taxon>
        <taxon>Pentapetalae</taxon>
        <taxon>asterids</taxon>
        <taxon>lamiids</taxon>
        <taxon>Lamiales</taxon>
        <taxon>Lamiaceae</taxon>
        <taxon>Nepetoideae</taxon>
        <taxon>Mentheae</taxon>
        <taxon>Salviinae</taxon>
        <taxon>Salvia</taxon>
        <taxon>Salvia subgen. Calosphace</taxon>
        <taxon>core Calosphace</taxon>
    </lineage>
</organism>
<keyword evidence="4 7" id="KW-1133">Transmembrane helix</keyword>
<feature type="transmembrane region" description="Helical" evidence="7">
    <location>
        <begin position="38"/>
        <end position="57"/>
    </location>
</feature>
<evidence type="ECO:0000256" key="2">
    <source>
        <dbReference type="ARBA" id="ARBA00022692"/>
    </source>
</evidence>
<reference evidence="8" key="1">
    <citation type="submission" date="2018-01" db="EMBL/GenBank/DDBJ databases">
        <authorList>
            <person name="Mao J.F."/>
        </authorList>
    </citation>
    <scope>NUCLEOTIDE SEQUENCE</scope>
    <source>
        <strain evidence="8">Huo1</strain>
        <tissue evidence="8">Leaf</tissue>
    </source>
</reference>
<dbReference type="Pfam" id="PF06749">
    <property type="entry name" value="DUF1218"/>
    <property type="match status" value="1"/>
</dbReference>
<keyword evidence="3" id="KW-0732">Signal</keyword>
<keyword evidence="5 7" id="KW-0472">Membrane</keyword>
<dbReference type="InterPro" id="IPR052222">
    <property type="entry name" value="DESIGUAL"/>
</dbReference>
<feature type="transmembrane region" description="Helical" evidence="7">
    <location>
        <begin position="69"/>
        <end position="85"/>
    </location>
</feature>
<proteinExistence type="inferred from homology"/>
<reference evidence="8" key="2">
    <citation type="submission" date="2020-08" db="EMBL/GenBank/DDBJ databases">
        <title>Plant Genome Project.</title>
        <authorList>
            <person name="Zhang R.-G."/>
        </authorList>
    </citation>
    <scope>NUCLEOTIDE SEQUENCE</scope>
    <source>
        <strain evidence="8">Huo1</strain>
        <tissue evidence="8">Leaf</tissue>
    </source>
</reference>
<dbReference type="EMBL" id="PNBA02000012">
    <property type="protein sequence ID" value="KAG6404925.1"/>
    <property type="molecule type" value="Genomic_DNA"/>
</dbReference>
<dbReference type="PANTHER" id="PTHR31769">
    <property type="entry name" value="OS07G0462200 PROTEIN-RELATED"/>
    <property type="match status" value="1"/>
</dbReference>
<dbReference type="Proteomes" id="UP000298416">
    <property type="component" value="Unassembled WGS sequence"/>
</dbReference>
<feature type="transmembrane region" description="Helical" evidence="7">
    <location>
        <begin position="105"/>
        <end position="130"/>
    </location>
</feature>
<dbReference type="InterPro" id="IPR009606">
    <property type="entry name" value="DEAL/Modifying_wall_lignin1/2"/>
</dbReference>
<evidence type="ECO:0000256" key="1">
    <source>
        <dbReference type="ARBA" id="ARBA00004127"/>
    </source>
</evidence>
<evidence type="ECO:0000256" key="6">
    <source>
        <dbReference type="ARBA" id="ARBA00029467"/>
    </source>
</evidence>
<evidence type="ECO:0000256" key="7">
    <source>
        <dbReference type="SAM" id="Phobius"/>
    </source>
</evidence>
<protein>
    <submittedName>
        <fullName evidence="8">Uncharacterized protein</fullName>
    </submittedName>
</protein>
<keyword evidence="9" id="KW-1185">Reference proteome</keyword>
<evidence type="ECO:0000256" key="3">
    <source>
        <dbReference type="ARBA" id="ARBA00022729"/>
    </source>
</evidence>
<name>A0A8X8WZM2_SALSN</name>
<evidence type="ECO:0000256" key="5">
    <source>
        <dbReference type="ARBA" id="ARBA00023136"/>
    </source>
</evidence>
<comment type="caution">
    <text evidence="8">The sequence shown here is derived from an EMBL/GenBank/DDBJ whole genome shotgun (WGS) entry which is preliminary data.</text>
</comment>
<accession>A0A8X8WZM2</accession>
<dbReference type="GO" id="GO:0012505">
    <property type="term" value="C:endomembrane system"/>
    <property type="evidence" value="ECO:0007669"/>
    <property type="project" value="UniProtKB-SubCell"/>
</dbReference>
<comment type="subcellular location">
    <subcellularLocation>
        <location evidence="1">Endomembrane system</location>
        <topology evidence="1">Multi-pass membrane protein</topology>
    </subcellularLocation>
</comment>
<comment type="similarity">
    <text evidence="6">Belongs to the DESIGUAL family.</text>
</comment>
<dbReference type="AlphaFoldDB" id="A0A8X8WZM2"/>